<evidence type="ECO:0000256" key="1">
    <source>
        <dbReference type="ARBA" id="ARBA00023125"/>
    </source>
</evidence>
<dbReference type="Gene3D" id="1.10.10.10">
    <property type="entry name" value="Winged helix-like DNA-binding domain superfamily/Winged helix DNA-binding domain"/>
    <property type="match status" value="1"/>
</dbReference>
<dbReference type="NCBIfam" id="TIGR00738">
    <property type="entry name" value="rrf2_super"/>
    <property type="match status" value="1"/>
</dbReference>
<protein>
    <recommendedName>
        <fullName evidence="4">Rrf2 family transcriptional regulator</fullName>
    </recommendedName>
</protein>
<keyword evidence="1" id="KW-0238">DNA-binding</keyword>
<dbReference type="InterPro" id="IPR036388">
    <property type="entry name" value="WH-like_DNA-bd_sf"/>
</dbReference>
<dbReference type="AlphaFoldDB" id="A0A1F5TSA9"/>
<dbReference type="GO" id="GO:0005829">
    <property type="term" value="C:cytosol"/>
    <property type="evidence" value="ECO:0007669"/>
    <property type="project" value="TreeGrafter"/>
</dbReference>
<evidence type="ECO:0000313" key="3">
    <source>
        <dbReference type="Proteomes" id="UP000177579"/>
    </source>
</evidence>
<accession>A0A1F5TSA9</accession>
<organism evidence="2 3">
    <name type="scientific">Candidatus Falkowbacteria bacterium RIFOXYD2_FULL_34_120</name>
    <dbReference type="NCBI Taxonomy" id="1798007"/>
    <lineage>
        <taxon>Bacteria</taxon>
        <taxon>Candidatus Falkowiibacteriota</taxon>
    </lineage>
</organism>
<dbReference type="PANTHER" id="PTHR33221:SF5">
    <property type="entry name" value="HTH-TYPE TRANSCRIPTIONAL REGULATOR ISCR"/>
    <property type="match status" value="1"/>
</dbReference>
<dbReference type="GO" id="GO:0003677">
    <property type="term" value="F:DNA binding"/>
    <property type="evidence" value="ECO:0007669"/>
    <property type="project" value="UniProtKB-KW"/>
</dbReference>
<dbReference type="Proteomes" id="UP000177579">
    <property type="component" value="Unassembled WGS sequence"/>
</dbReference>
<dbReference type="SUPFAM" id="SSF46785">
    <property type="entry name" value="Winged helix' DNA-binding domain"/>
    <property type="match status" value="1"/>
</dbReference>
<dbReference type="GO" id="GO:0003700">
    <property type="term" value="F:DNA-binding transcription factor activity"/>
    <property type="evidence" value="ECO:0007669"/>
    <property type="project" value="TreeGrafter"/>
</dbReference>
<reference evidence="2 3" key="1">
    <citation type="journal article" date="2016" name="Nat. Commun.">
        <title>Thousands of microbial genomes shed light on interconnected biogeochemical processes in an aquifer system.</title>
        <authorList>
            <person name="Anantharaman K."/>
            <person name="Brown C.T."/>
            <person name="Hug L.A."/>
            <person name="Sharon I."/>
            <person name="Castelle C.J."/>
            <person name="Probst A.J."/>
            <person name="Thomas B.C."/>
            <person name="Singh A."/>
            <person name="Wilkins M.J."/>
            <person name="Karaoz U."/>
            <person name="Brodie E.L."/>
            <person name="Williams K.H."/>
            <person name="Hubbard S.S."/>
            <person name="Banfield J.F."/>
        </authorList>
    </citation>
    <scope>NUCLEOTIDE SEQUENCE [LARGE SCALE GENOMIC DNA]</scope>
</reference>
<comment type="caution">
    <text evidence="2">The sequence shown here is derived from an EMBL/GenBank/DDBJ whole genome shotgun (WGS) entry which is preliminary data.</text>
</comment>
<gene>
    <name evidence="2" type="ORF">A2531_06100</name>
</gene>
<dbReference type="PROSITE" id="PS51197">
    <property type="entry name" value="HTH_RRF2_2"/>
    <property type="match status" value="1"/>
</dbReference>
<name>A0A1F5TSA9_9BACT</name>
<proteinExistence type="predicted"/>
<dbReference type="EMBL" id="MFGO01000006">
    <property type="protein sequence ID" value="OGF41708.1"/>
    <property type="molecule type" value="Genomic_DNA"/>
</dbReference>
<dbReference type="InterPro" id="IPR036390">
    <property type="entry name" value="WH_DNA-bd_sf"/>
</dbReference>
<evidence type="ECO:0000313" key="2">
    <source>
        <dbReference type="EMBL" id="OGF41708.1"/>
    </source>
</evidence>
<sequence length="134" mass="14877">MKFSTRTTYGLRAMIYLSKYWQKEKISIASIAKAEGISSKYLERLFAKLKKEDLIVAEKGSSGGYALARDPKEVTVFDIVKSLEGKMSPFHCVDESGKVYCGKNCKCGATLVLVKVQKAINDTLKGIKLKDISK</sequence>
<dbReference type="InterPro" id="IPR000944">
    <property type="entry name" value="Tscrpt_reg_Rrf2"/>
</dbReference>
<evidence type="ECO:0008006" key="4">
    <source>
        <dbReference type="Google" id="ProtNLM"/>
    </source>
</evidence>
<dbReference type="Pfam" id="PF02082">
    <property type="entry name" value="Rrf2"/>
    <property type="match status" value="1"/>
</dbReference>
<dbReference type="PANTHER" id="PTHR33221">
    <property type="entry name" value="WINGED HELIX-TURN-HELIX TRANSCRIPTIONAL REGULATOR, RRF2 FAMILY"/>
    <property type="match status" value="1"/>
</dbReference>